<evidence type="ECO:0000313" key="2">
    <source>
        <dbReference type="EMBL" id="DAZ98996.1"/>
    </source>
</evidence>
<dbReference type="EMBL" id="DAKRPA010000092">
    <property type="protein sequence ID" value="DAZ98996.1"/>
    <property type="molecule type" value="Genomic_DNA"/>
</dbReference>
<dbReference type="InterPro" id="IPR004875">
    <property type="entry name" value="DDE_SF_endonuclease_dom"/>
</dbReference>
<proteinExistence type="predicted"/>
<reference evidence="2" key="1">
    <citation type="submission" date="2022-11" db="EMBL/GenBank/DDBJ databases">
        <authorList>
            <person name="Morgan W.R."/>
            <person name="Tartar A."/>
        </authorList>
    </citation>
    <scope>NUCLEOTIDE SEQUENCE</scope>
    <source>
        <strain evidence="2">ARSEF 373</strain>
    </source>
</reference>
<dbReference type="GO" id="GO:0003676">
    <property type="term" value="F:nucleic acid binding"/>
    <property type="evidence" value="ECO:0007669"/>
    <property type="project" value="InterPro"/>
</dbReference>
<evidence type="ECO:0000313" key="3">
    <source>
        <dbReference type="Proteomes" id="UP001146120"/>
    </source>
</evidence>
<protein>
    <recommendedName>
        <fullName evidence="1">DDE-1 domain-containing protein</fullName>
    </recommendedName>
</protein>
<evidence type="ECO:0000259" key="1">
    <source>
        <dbReference type="Pfam" id="PF03184"/>
    </source>
</evidence>
<dbReference type="AlphaFoldDB" id="A0AAV2YZK2"/>
<name>A0AAV2YZK2_9STRA</name>
<gene>
    <name evidence="2" type="ORF">N0F65_011251</name>
</gene>
<dbReference type="Proteomes" id="UP001146120">
    <property type="component" value="Unassembled WGS sequence"/>
</dbReference>
<keyword evidence="3" id="KW-1185">Reference proteome</keyword>
<reference evidence="2" key="2">
    <citation type="journal article" date="2023" name="Microbiol Resour">
        <title>Decontamination and Annotation of the Draft Genome Sequence of the Oomycete Lagenidium giganteum ARSEF 373.</title>
        <authorList>
            <person name="Morgan W.R."/>
            <person name="Tartar A."/>
        </authorList>
    </citation>
    <scope>NUCLEOTIDE SEQUENCE</scope>
    <source>
        <strain evidence="2">ARSEF 373</strain>
    </source>
</reference>
<feature type="domain" description="DDE-1" evidence="1">
    <location>
        <begin position="4"/>
        <end position="119"/>
    </location>
</feature>
<sequence length="124" mass="14247">MNVCQSHIMPPMMIFTNAKSSYEIRNVPDDVPGVCYRTGPNGWMTQRVFREYLTEKRAMRRDPLGREKAIFLDNCSGHLDESECVEELKALNAKLHFLPANATDLCLPADSFEIANIKDVWQRK</sequence>
<accession>A0AAV2YZK2</accession>
<organism evidence="2 3">
    <name type="scientific">Lagenidium giganteum</name>
    <dbReference type="NCBI Taxonomy" id="4803"/>
    <lineage>
        <taxon>Eukaryota</taxon>
        <taxon>Sar</taxon>
        <taxon>Stramenopiles</taxon>
        <taxon>Oomycota</taxon>
        <taxon>Peronosporomycetes</taxon>
        <taxon>Pythiales</taxon>
        <taxon>Pythiaceae</taxon>
    </lineage>
</organism>
<dbReference type="Pfam" id="PF03184">
    <property type="entry name" value="DDE_1"/>
    <property type="match status" value="1"/>
</dbReference>
<comment type="caution">
    <text evidence="2">The sequence shown here is derived from an EMBL/GenBank/DDBJ whole genome shotgun (WGS) entry which is preliminary data.</text>
</comment>